<gene>
    <name evidence="2" type="ORF">KMW28_26000</name>
</gene>
<dbReference type="EMBL" id="CP076133">
    <property type="protein sequence ID" value="QWG04350.1"/>
    <property type="molecule type" value="Genomic_DNA"/>
</dbReference>
<dbReference type="Pfam" id="PF13641">
    <property type="entry name" value="Glyco_tranf_2_3"/>
    <property type="match status" value="1"/>
</dbReference>
<dbReference type="AlphaFoldDB" id="A0AAX1N9Y3"/>
<keyword evidence="1" id="KW-0472">Membrane</keyword>
<reference evidence="2 3" key="1">
    <citation type="submission" date="2021-05" db="EMBL/GenBank/DDBJ databases">
        <title>Comparative genomic studies on the polysaccharide-degrading batcterial strains of the Flammeovirga genus.</title>
        <authorList>
            <person name="Zewei F."/>
            <person name="Zheng Z."/>
            <person name="Yu L."/>
            <person name="Ruyue G."/>
            <person name="Yanhong M."/>
            <person name="Yuanyuan C."/>
            <person name="Jingyan G."/>
            <person name="Wenjun H."/>
        </authorList>
    </citation>
    <scope>NUCLEOTIDE SEQUENCE [LARGE SCALE GENOMIC DNA]</scope>
    <source>
        <strain evidence="2 3">NBRC:100898</strain>
    </source>
</reference>
<accession>A0AAX1N9Y3</accession>
<keyword evidence="2" id="KW-0328">Glycosyltransferase</keyword>
<keyword evidence="1" id="KW-1133">Transmembrane helix</keyword>
<organism evidence="2 3">
    <name type="scientific">Flammeovirga yaeyamensis</name>
    <dbReference type="NCBI Taxonomy" id="367791"/>
    <lineage>
        <taxon>Bacteria</taxon>
        <taxon>Pseudomonadati</taxon>
        <taxon>Bacteroidota</taxon>
        <taxon>Cytophagia</taxon>
        <taxon>Cytophagales</taxon>
        <taxon>Flammeovirgaceae</taxon>
        <taxon>Flammeovirga</taxon>
    </lineage>
</organism>
<evidence type="ECO:0000313" key="3">
    <source>
        <dbReference type="Proteomes" id="UP000678679"/>
    </source>
</evidence>
<proteinExistence type="predicted"/>
<evidence type="ECO:0000256" key="1">
    <source>
        <dbReference type="SAM" id="Phobius"/>
    </source>
</evidence>
<dbReference type="GO" id="GO:0016757">
    <property type="term" value="F:glycosyltransferase activity"/>
    <property type="evidence" value="ECO:0007669"/>
    <property type="project" value="UniProtKB-KW"/>
</dbReference>
<keyword evidence="2" id="KW-0808">Transferase</keyword>
<keyword evidence="3" id="KW-1185">Reference proteome</keyword>
<dbReference type="RefSeq" id="WP_169663821.1">
    <property type="nucleotide sequence ID" value="NZ_CP076133.1"/>
</dbReference>
<feature type="transmembrane region" description="Helical" evidence="1">
    <location>
        <begin position="340"/>
        <end position="361"/>
    </location>
</feature>
<feature type="transmembrane region" description="Helical" evidence="1">
    <location>
        <begin position="6"/>
        <end position="33"/>
    </location>
</feature>
<sequence length="404" mass="46936">MSLLFHYTYLILGSFILFYCVYLMFTLIIGSLYKRKAKPQNISLDDRWIIYIPAYKANNTLIDALDAIEKYPPKVPYMTVVLFQHCDQKIMNAVHERKIFALEKTFDSNLGNTYIQALKFTCDEFVEEKVIAEFKANHVILLDKDNVVSPTFFDEIELFRKEGFNYIQGKRSALNSQNAVASYDLISENLNNVSLRNYKSAMGWNPELTGSAFIVQIDWFIKGIKKLSLKNPGMDKNLFLEWLLDKEKLNGIYASDAIVYEEKTDDIEVLQQQRSRWFAEQYMTAFAFLPRLLKKIFFGLSIEALDYTISILRPPRSILMLLTPLLFIVEIIFFNQYLLFTYAFGCLILGATFFLSLNGLLPSFFQLMGRFPMLIWSNCKSLFSIFQGKAKGNFIHTERKNSDE</sequence>
<dbReference type="KEGG" id="fya:KMW28_26000"/>
<keyword evidence="1" id="KW-0812">Transmembrane</keyword>
<feature type="transmembrane region" description="Helical" evidence="1">
    <location>
        <begin position="317"/>
        <end position="334"/>
    </location>
</feature>
<dbReference type="InterPro" id="IPR029044">
    <property type="entry name" value="Nucleotide-diphossugar_trans"/>
</dbReference>
<evidence type="ECO:0000313" key="2">
    <source>
        <dbReference type="EMBL" id="QWG04350.1"/>
    </source>
</evidence>
<dbReference type="EC" id="2.4.-.-" evidence="2"/>
<dbReference type="SUPFAM" id="SSF53448">
    <property type="entry name" value="Nucleotide-diphospho-sugar transferases"/>
    <property type="match status" value="1"/>
</dbReference>
<name>A0AAX1N9Y3_9BACT</name>
<protein>
    <submittedName>
        <fullName evidence="2">Glycosyltransferase</fullName>
        <ecNumber evidence="2">2.4.-.-</ecNumber>
    </submittedName>
</protein>
<dbReference type="Proteomes" id="UP000678679">
    <property type="component" value="Chromosome 2"/>
</dbReference>